<dbReference type="RefSeq" id="WP_379810671.1">
    <property type="nucleotide sequence ID" value="NZ_JAGGLC010000003.1"/>
</dbReference>
<feature type="region of interest" description="Disordered" evidence="2">
    <location>
        <begin position="52"/>
        <end position="122"/>
    </location>
</feature>
<feature type="compositionally biased region" description="Basic and acidic residues" evidence="2">
    <location>
        <begin position="92"/>
        <end position="122"/>
    </location>
</feature>
<dbReference type="SUPFAM" id="SSF51246">
    <property type="entry name" value="Rudiment single hybrid motif"/>
    <property type="match status" value="1"/>
</dbReference>
<dbReference type="InterPro" id="IPR011054">
    <property type="entry name" value="Rudment_hybrid_motif"/>
</dbReference>
<keyword evidence="1" id="KW-0460">Magnesium</keyword>
<gene>
    <name evidence="3" type="ORF">J2753_001696</name>
</gene>
<dbReference type="AlphaFoldDB" id="A0A8T4H1K4"/>
<dbReference type="GO" id="GO:0004637">
    <property type="term" value="F:phosphoribosylamine-glycine ligase activity"/>
    <property type="evidence" value="ECO:0007669"/>
    <property type="project" value="InterPro"/>
</dbReference>
<evidence type="ECO:0000313" key="3">
    <source>
        <dbReference type="EMBL" id="MBP1987198.1"/>
    </source>
</evidence>
<evidence type="ECO:0000313" key="4">
    <source>
        <dbReference type="Proteomes" id="UP000823736"/>
    </source>
</evidence>
<dbReference type="InterPro" id="IPR037123">
    <property type="entry name" value="PRibGlycinamide_synth_C_sf"/>
</dbReference>
<sequence length="122" mass="13636">MTCPRENGMPVVVTGKGETIQDTPEQCYSRVENIAMPNRYYRDDIGERWIDGEGDRPQAWGYFGPQSPEVGVDRRRSDHPSTPTSAVDGDGDDRPTDEREDHGDGHTTTQIERDADQRAEGA</sequence>
<dbReference type="GO" id="GO:0009113">
    <property type="term" value="P:purine nucleobase biosynthetic process"/>
    <property type="evidence" value="ECO:0007669"/>
    <property type="project" value="InterPro"/>
</dbReference>
<accession>A0A8T4H1K4</accession>
<comment type="caution">
    <text evidence="3">The sequence shown here is derived from an EMBL/GenBank/DDBJ whole genome shotgun (WGS) entry which is preliminary data.</text>
</comment>
<dbReference type="Proteomes" id="UP000823736">
    <property type="component" value="Unassembled WGS sequence"/>
</dbReference>
<evidence type="ECO:0000256" key="2">
    <source>
        <dbReference type="SAM" id="MobiDB-lite"/>
    </source>
</evidence>
<dbReference type="EMBL" id="JAGGLC010000003">
    <property type="protein sequence ID" value="MBP1987198.1"/>
    <property type="molecule type" value="Genomic_DNA"/>
</dbReference>
<evidence type="ECO:0000256" key="1">
    <source>
        <dbReference type="ARBA" id="ARBA00022842"/>
    </source>
</evidence>
<protein>
    <submittedName>
        <fullName evidence="3">Uncharacterized protein</fullName>
    </submittedName>
</protein>
<dbReference type="Gene3D" id="3.90.600.10">
    <property type="entry name" value="Phosphoribosylglycinamide synthetase, C-terminal domain"/>
    <property type="match status" value="1"/>
</dbReference>
<name>A0A8T4H1K4_9EURY</name>
<proteinExistence type="predicted"/>
<reference evidence="3" key="1">
    <citation type="submission" date="2021-03" db="EMBL/GenBank/DDBJ databases">
        <title>Genomic Encyclopedia of Type Strains, Phase IV (KMG-IV): sequencing the most valuable type-strain genomes for metagenomic binning, comparative biology and taxonomic classification.</title>
        <authorList>
            <person name="Goeker M."/>
        </authorList>
    </citation>
    <scope>NUCLEOTIDE SEQUENCE</scope>
    <source>
        <strain evidence="3">DSM 26232</strain>
    </source>
</reference>
<keyword evidence="4" id="KW-1185">Reference proteome</keyword>
<organism evidence="3 4">
    <name type="scientific">Halolamina salifodinae</name>
    <dbReference type="NCBI Taxonomy" id="1202767"/>
    <lineage>
        <taxon>Archaea</taxon>
        <taxon>Methanobacteriati</taxon>
        <taxon>Methanobacteriota</taxon>
        <taxon>Stenosarchaea group</taxon>
        <taxon>Halobacteria</taxon>
        <taxon>Halobacteriales</taxon>
        <taxon>Haloferacaceae</taxon>
    </lineage>
</organism>